<gene>
    <name evidence="4" type="ORF">Nepgr_014537</name>
</gene>
<dbReference type="PROSITE" id="PS50011">
    <property type="entry name" value="PROTEIN_KINASE_DOM"/>
    <property type="match status" value="1"/>
</dbReference>
<dbReference type="GO" id="GO:0004713">
    <property type="term" value="F:protein tyrosine kinase activity"/>
    <property type="evidence" value="ECO:0007669"/>
    <property type="project" value="InterPro"/>
</dbReference>
<dbReference type="AlphaFoldDB" id="A0AAD3SLC7"/>
<evidence type="ECO:0000259" key="3">
    <source>
        <dbReference type="PROSITE" id="PS50011"/>
    </source>
</evidence>
<sequence>MELKKDLQKPLFINLKFLLLAGLHRRHHRPVSFLKRFSYKDLKRATDDFRRIITSRPDGVAYEAKFPDGSVALVKEIRGAKQEKDVFYREVQLLGSLHHRHLVALRGYSAGHRSFLVFESTGYGSLKEHLNDPLKTPLSWKTRLHIAIGVAAALEYLHFFCEPPIHHISISSSSIMLDERLAAKLSDINLLDSVGYHFEMPDASCRNVCVDPKCRDLVRQFGELILELITGQSSEKGSADVLEWIQESHFGVSMHKMIDPDLGNSYDPKVLRTWKFLCILCSQGLTGIAGWRDGHAICWPNGNGISSWAGVDMPIYFGPGTSAFWCR</sequence>
<protein>
    <recommendedName>
        <fullName evidence="3">Protein kinase domain-containing protein</fullName>
    </recommendedName>
</protein>
<keyword evidence="2" id="KW-0067">ATP-binding</keyword>
<feature type="domain" description="Protein kinase" evidence="3">
    <location>
        <begin position="47"/>
        <end position="327"/>
    </location>
</feature>
<dbReference type="PANTHER" id="PTHR27001:SF20">
    <property type="entry name" value="PROTEIN KINASE SUPERFAMILY PROTEIN"/>
    <property type="match status" value="1"/>
</dbReference>
<evidence type="ECO:0000313" key="4">
    <source>
        <dbReference type="EMBL" id="GMH12696.1"/>
    </source>
</evidence>
<dbReference type="GO" id="GO:0005886">
    <property type="term" value="C:plasma membrane"/>
    <property type="evidence" value="ECO:0007669"/>
    <property type="project" value="TreeGrafter"/>
</dbReference>
<comment type="caution">
    <text evidence="4">The sequence shown here is derived from an EMBL/GenBank/DDBJ whole genome shotgun (WGS) entry which is preliminary data.</text>
</comment>
<dbReference type="InterPro" id="IPR011009">
    <property type="entry name" value="Kinase-like_dom_sf"/>
</dbReference>
<evidence type="ECO:0000256" key="1">
    <source>
        <dbReference type="ARBA" id="ARBA00022741"/>
    </source>
</evidence>
<keyword evidence="1" id="KW-0547">Nucleotide-binding</keyword>
<evidence type="ECO:0000256" key="2">
    <source>
        <dbReference type="ARBA" id="ARBA00022840"/>
    </source>
</evidence>
<dbReference type="InterPro" id="IPR020635">
    <property type="entry name" value="Tyr_kinase_cat_dom"/>
</dbReference>
<proteinExistence type="predicted"/>
<organism evidence="4 5">
    <name type="scientific">Nepenthes gracilis</name>
    <name type="common">Slender pitcher plant</name>
    <dbReference type="NCBI Taxonomy" id="150966"/>
    <lineage>
        <taxon>Eukaryota</taxon>
        <taxon>Viridiplantae</taxon>
        <taxon>Streptophyta</taxon>
        <taxon>Embryophyta</taxon>
        <taxon>Tracheophyta</taxon>
        <taxon>Spermatophyta</taxon>
        <taxon>Magnoliopsida</taxon>
        <taxon>eudicotyledons</taxon>
        <taxon>Gunneridae</taxon>
        <taxon>Pentapetalae</taxon>
        <taxon>Caryophyllales</taxon>
        <taxon>Nepenthaceae</taxon>
        <taxon>Nepenthes</taxon>
    </lineage>
</organism>
<dbReference type="Proteomes" id="UP001279734">
    <property type="component" value="Unassembled WGS sequence"/>
</dbReference>
<dbReference type="FunFam" id="3.30.200.20:FF:000521">
    <property type="entry name" value="Protein kinase superfamily protein"/>
    <property type="match status" value="1"/>
</dbReference>
<dbReference type="InterPro" id="IPR000719">
    <property type="entry name" value="Prot_kinase_dom"/>
</dbReference>
<dbReference type="PANTHER" id="PTHR27001">
    <property type="entry name" value="OS01G0253100 PROTEIN"/>
    <property type="match status" value="1"/>
</dbReference>
<reference evidence="4" key="1">
    <citation type="submission" date="2023-05" db="EMBL/GenBank/DDBJ databases">
        <title>Nepenthes gracilis genome sequencing.</title>
        <authorList>
            <person name="Fukushima K."/>
        </authorList>
    </citation>
    <scope>NUCLEOTIDE SEQUENCE</scope>
    <source>
        <strain evidence="4">SING2019-196</strain>
    </source>
</reference>
<dbReference type="InterPro" id="IPR001245">
    <property type="entry name" value="Ser-Thr/Tyr_kinase_cat_dom"/>
</dbReference>
<accession>A0AAD3SLC7</accession>
<dbReference type="GO" id="GO:0005524">
    <property type="term" value="F:ATP binding"/>
    <property type="evidence" value="ECO:0007669"/>
    <property type="project" value="UniProtKB-KW"/>
</dbReference>
<dbReference type="Gene3D" id="1.10.510.10">
    <property type="entry name" value="Transferase(Phosphotransferase) domain 1"/>
    <property type="match status" value="1"/>
</dbReference>
<name>A0AAD3SLC7_NEPGR</name>
<evidence type="ECO:0000313" key="5">
    <source>
        <dbReference type="Proteomes" id="UP001279734"/>
    </source>
</evidence>
<dbReference type="SUPFAM" id="SSF56112">
    <property type="entry name" value="Protein kinase-like (PK-like)"/>
    <property type="match status" value="1"/>
</dbReference>
<dbReference type="SMART" id="SM00219">
    <property type="entry name" value="TyrKc"/>
    <property type="match status" value="1"/>
</dbReference>
<dbReference type="Pfam" id="PF07714">
    <property type="entry name" value="PK_Tyr_Ser-Thr"/>
    <property type="match status" value="1"/>
</dbReference>
<keyword evidence="5" id="KW-1185">Reference proteome</keyword>
<dbReference type="Gene3D" id="3.30.200.20">
    <property type="entry name" value="Phosphorylase Kinase, domain 1"/>
    <property type="match status" value="1"/>
</dbReference>
<dbReference type="EMBL" id="BSYO01000012">
    <property type="protein sequence ID" value="GMH12696.1"/>
    <property type="molecule type" value="Genomic_DNA"/>
</dbReference>